<dbReference type="PANTHER" id="PTHR30199:SF0">
    <property type="entry name" value="INNER MEMBRANE PROTEIN YDCO"/>
    <property type="match status" value="1"/>
</dbReference>
<feature type="transmembrane region" description="Helical" evidence="1">
    <location>
        <begin position="352"/>
        <end position="384"/>
    </location>
</feature>
<feature type="transmembrane region" description="Helical" evidence="1">
    <location>
        <begin position="46"/>
        <end position="67"/>
    </location>
</feature>
<feature type="transmembrane region" description="Helical" evidence="1">
    <location>
        <begin position="292"/>
        <end position="316"/>
    </location>
</feature>
<accession>A0ABU3R3K4</accession>
<feature type="transmembrane region" description="Helical" evidence="1">
    <location>
        <begin position="256"/>
        <end position="280"/>
    </location>
</feature>
<proteinExistence type="predicted"/>
<feature type="transmembrane region" description="Helical" evidence="1">
    <location>
        <begin position="322"/>
        <end position="340"/>
    </location>
</feature>
<evidence type="ECO:0000256" key="1">
    <source>
        <dbReference type="SAM" id="Phobius"/>
    </source>
</evidence>
<dbReference type="NCBIfam" id="TIGR00843">
    <property type="entry name" value="benE"/>
    <property type="match status" value="1"/>
</dbReference>
<dbReference type="RefSeq" id="WP_315947896.1">
    <property type="nucleotide sequence ID" value="NZ_JAWCUA010000010.1"/>
</dbReference>
<dbReference type="Pfam" id="PF03594">
    <property type="entry name" value="BenE"/>
    <property type="match status" value="1"/>
</dbReference>
<protein>
    <submittedName>
        <fullName evidence="2">Benzoate/H(+) symporter BenE family transporter</fullName>
    </submittedName>
</protein>
<dbReference type="InterPro" id="IPR004711">
    <property type="entry name" value="Benzoate_Transporter"/>
</dbReference>
<comment type="caution">
    <text evidence="2">The sequence shown here is derived from an EMBL/GenBank/DDBJ whole genome shotgun (WGS) entry which is preliminary data.</text>
</comment>
<keyword evidence="1" id="KW-1133">Transmembrane helix</keyword>
<feature type="transmembrane region" description="Helical" evidence="1">
    <location>
        <begin position="12"/>
        <end position="34"/>
    </location>
</feature>
<feature type="transmembrane region" description="Helical" evidence="1">
    <location>
        <begin position="154"/>
        <end position="184"/>
    </location>
</feature>
<dbReference type="Proteomes" id="UP001257914">
    <property type="component" value="Unassembled WGS sequence"/>
</dbReference>
<keyword evidence="3" id="KW-1185">Reference proteome</keyword>
<keyword evidence="1" id="KW-0812">Transmembrane</keyword>
<gene>
    <name evidence="2" type="ORF">RT723_14990</name>
</gene>
<dbReference type="PANTHER" id="PTHR30199">
    <property type="entry name" value="MFS FAMILY TRANSPORTER, PREDICTED SUBSTRATE BENZOATE"/>
    <property type="match status" value="1"/>
</dbReference>
<keyword evidence="1" id="KW-0472">Membrane</keyword>
<name>A0ABU3R3K4_9GAMM</name>
<sequence length="393" mass="42641">MKVFSILVNRILSPTVAGLVAVIIGFASSIALIYQMVLNLGGDVHLASSWVLSLGITMGISSLVLSLYYKIPILIAWSTPGAALLITNNQSISLNEAVGGFILSALLIFLCGITGLFEKLMSKIPFQLAAAMLGGILVSFGIDVFNQMNEEPLLVIVMFLTYLLMKHIAPKFTILIVLMISMLLASQQEMFTLNEFTWQFSEFTYISPEFNSRSIFNIALPLFIVTMAAQNLPGIAVLQAHNYKTPVSSILNLTGFINMIMAPFGCYAINLAAITAAVCMADNVDNDPKRRYWAAVSGGIFYILMAIFAGYLVVAFSILPKALIYSIAGIALFTTITNSIKQALAVDKISEASIITFLVTASDLTLWGLSSVLWGLIAGSLVLFTQRLLSRND</sequence>
<organism evidence="2 3">
    <name type="scientific">Psychrosphaera aquimarina</name>
    <dbReference type="NCBI Taxonomy" id="2044854"/>
    <lineage>
        <taxon>Bacteria</taxon>
        <taxon>Pseudomonadati</taxon>
        <taxon>Pseudomonadota</taxon>
        <taxon>Gammaproteobacteria</taxon>
        <taxon>Alteromonadales</taxon>
        <taxon>Pseudoalteromonadaceae</taxon>
        <taxon>Psychrosphaera</taxon>
    </lineage>
</organism>
<dbReference type="EMBL" id="JAWCUA010000010">
    <property type="protein sequence ID" value="MDU0114272.1"/>
    <property type="molecule type" value="Genomic_DNA"/>
</dbReference>
<feature type="transmembrane region" description="Helical" evidence="1">
    <location>
        <begin position="215"/>
        <end position="236"/>
    </location>
</feature>
<feature type="transmembrane region" description="Helical" evidence="1">
    <location>
        <begin position="124"/>
        <end position="142"/>
    </location>
</feature>
<evidence type="ECO:0000313" key="2">
    <source>
        <dbReference type="EMBL" id="MDU0114272.1"/>
    </source>
</evidence>
<feature type="transmembrane region" description="Helical" evidence="1">
    <location>
        <begin position="98"/>
        <end position="117"/>
    </location>
</feature>
<evidence type="ECO:0000313" key="3">
    <source>
        <dbReference type="Proteomes" id="UP001257914"/>
    </source>
</evidence>
<reference evidence="2 3" key="1">
    <citation type="submission" date="2023-10" db="EMBL/GenBank/DDBJ databases">
        <title>Psychrosphaera aquimaarina strain SW33 isolated from seawater.</title>
        <authorList>
            <person name="Bayburt H."/>
            <person name="Kim J.M."/>
            <person name="Choi B.J."/>
            <person name="Jeon C.O."/>
        </authorList>
    </citation>
    <scope>NUCLEOTIDE SEQUENCE [LARGE SCALE GENOMIC DNA]</scope>
    <source>
        <strain evidence="2 3">KCTC 52743</strain>
    </source>
</reference>